<gene>
    <name evidence="2" type="ORF">GC098_27780</name>
</gene>
<dbReference type="RefSeq" id="WP_171646506.1">
    <property type="nucleotide sequence ID" value="NZ_WHOA01000197.1"/>
</dbReference>
<proteinExistence type="predicted"/>
<dbReference type="Proteomes" id="UP000616779">
    <property type="component" value="Unassembled WGS sequence"/>
</dbReference>
<dbReference type="EMBL" id="WHOA01000197">
    <property type="protein sequence ID" value="NOU75142.1"/>
    <property type="molecule type" value="Genomic_DNA"/>
</dbReference>
<accession>A0ABX1Y2R1</accession>
<dbReference type="Pfam" id="PF12760">
    <property type="entry name" value="Zn_ribbon_IS1595"/>
    <property type="match status" value="1"/>
</dbReference>
<feature type="domain" description="Transposase zinc-ribbon" evidence="1">
    <location>
        <begin position="14"/>
        <end position="59"/>
    </location>
</feature>
<evidence type="ECO:0000259" key="1">
    <source>
        <dbReference type="Pfam" id="PF12760"/>
    </source>
</evidence>
<name>A0ABX1Y2R1_9BACL</name>
<sequence>MDTYLFESLDDTFKTEEDCVRFLTKRRWAGGFCCPNCDYHLFYIIKTRNLLECKECRTQISLTAGTVMHKSKLSLMQWFKAIRALIQDGQTYSIAAFASLLGVNYRTAKLMLEKLQLALYKQYSRMGSGADRNRKQKVVSSQNKRKYTTFNSRKINTNFCAYMFTNSKNIKYVEDVLFRKWMDAFLIRLFVSCLFKVLSSALTQRYCHL</sequence>
<keyword evidence="3" id="KW-1185">Reference proteome</keyword>
<evidence type="ECO:0000313" key="2">
    <source>
        <dbReference type="EMBL" id="NOU75142.1"/>
    </source>
</evidence>
<evidence type="ECO:0000313" key="3">
    <source>
        <dbReference type="Proteomes" id="UP000616779"/>
    </source>
</evidence>
<organism evidence="2 3">
    <name type="scientific">Paenibacillus phytorum</name>
    <dbReference type="NCBI Taxonomy" id="2654977"/>
    <lineage>
        <taxon>Bacteria</taxon>
        <taxon>Bacillati</taxon>
        <taxon>Bacillota</taxon>
        <taxon>Bacilli</taxon>
        <taxon>Bacillales</taxon>
        <taxon>Paenibacillaceae</taxon>
        <taxon>Paenibacillus</taxon>
    </lineage>
</organism>
<comment type="caution">
    <text evidence="2">The sequence shown here is derived from an EMBL/GenBank/DDBJ whole genome shotgun (WGS) entry which is preliminary data.</text>
</comment>
<reference evidence="2 3" key="1">
    <citation type="submission" date="2019-10" db="EMBL/GenBank/DDBJ databases">
        <title>Description of Paenibacillus terrestris sp. nov.</title>
        <authorList>
            <person name="Carlier A."/>
            <person name="Qi S."/>
        </authorList>
    </citation>
    <scope>NUCLEOTIDE SEQUENCE [LARGE SCALE GENOMIC DNA]</scope>
    <source>
        <strain evidence="2 3">LMG 31458</strain>
    </source>
</reference>
<protein>
    <recommendedName>
        <fullName evidence="1">Transposase zinc-ribbon domain-containing protein</fullName>
    </recommendedName>
</protein>
<dbReference type="InterPro" id="IPR024442">
    <property type="entry name" value="Transposase_Zn_ribbon"/>
</dbReference>